<dbReference type="AlphaFoldDB" id="A0A517YDG9"/>
<dbReference type="PROSITE" id="PS51257">
    <property type="entry name" value="PROKAR_LIPOPROTEIN"/>
    <property type="match status" value="1"/>
</dbReference>
<organism evidence="1 2">
    <name type="scientific">Anatilimnocola aggregata</name>
    <dbReference type="NCBI Taxonomy" id="2528021"/>
    <lineage>
        <taxon>Bacteria</taxon>
        <taxon>Pseudomonadati</taxon>
        <taxon>Planctomycetota</taxon>
        <taxon>Planctomycetia</taxon>
        <taxon>Pirellulales</taxon>
        <taxon>Pirellulaceae</taxon>
        <taxon>Anatilimnocola</taxon>
    </lineage>
</organism>
<dbReference type="RefSeq" id="WP_145090194.1">
    <property type="nucleotide sequence ID" value="NZ_CP036274.1"/>
</dbReference>
<dbReference type="Proteomes" id="UP000315017">
    <property type="component" value="Chromosome"/>
</dbReference>
<reference evidence="1 2" key="1">
    <citation type="submission" date="2019-02" db="EMBL/GenBank/DDBJ databases">
        <title>Deep-cultivation of Planctomycetes and their phenomic and genomic characterization uncovers novel biology.</title>
        <authorList>
            <person name="Wiegand S."/>
            <person name="Jogler M."/>
            <person name="Boedeker C."/>
            <person name="Pinto D."/>
            <person name="Vollmers J."/>
            <person name="Rivas-Marin E."/>
            <person name="Kohn T."/>
            <person name="Peeters S.H."/>
            <person name="Heuer A."/>
            <person name="Rast P."/>
            <person name="Oberbeckmann S."/>
            <person name="Bunk B."/>
            <person name="Jeske O."/>
            <person name="Meyerdierks A."/>
            <person name="Storesund J.E."/>
            <person name="Kallscheuer N."/>
            <person name="Luecker S."/>
            <person name="Lage O.M."/>
            <person name="Pohl T."/>
            <person name="Merkel B.J."/>
            <person name="Hornburger P."/>
            <person name="Mueller R.-W."/>
            <person name="Bruemmer F."/>
            <person name="Labrenz M."/>
            <person name="Spormann A.M."/>
            <person name="Op den Camp H."/>
            <person name="Overmann J."/>
            <person name="Amann R."/>
            <person name="Jetten M.S.M."/>
            <person name="Mascher T."/>
            <person name="Medema M.H."/>
            <person name="Devos D.P."/>
            <person name="Kaster A.-K."/>
            <person name="Ovreas L."/>
            <person name="Rohde M."/>
            <person name="Galperin M.Y."/>
            <person name="Jogler C."/>
        </authorList>
    </citation>
    <scope>NUCLEOTIDE SEQUENCE [LARGE SCALE GENOMIC DNA]</scope>
    <source>
        <strain evidence="1 2">ETA_A8</strain>
    </source>
</reference>
<accession>A0A517YDG9</accession>
<sequence>MSCFVFRSQQLGCLLAILFLAGCGDTGPKTYKIPGKLVYEDGTPVPAASVVFQTTLDGQVIPARGVSTPEGQFELTTFNDGDGVVAGEHDVAISPVPAPEGAKPVQPPVPSKYGDFANSGLRTSVTPETKEIVITIDRLGK</sequence>
<evidence type="ECO:0000313" key="2">
    <source>
        <dbReference type="Proteomes" id="UP000315017"/>
    </source>
</evidence>
<gene>
    <name evidence="1" type="ORF">ETAA8_33390</name>
</gene>
<proteinExistence type="predicted"/>
<keyword evidence="2" id="KW-1185">Reference proteome</keyword>
<protein>
    <recommendedName>
        <fullName evidence="3">Carboxypeptidase regulatory-like domain-containing protein</fullName>
    </recommendedName>
</protein>
<dbReference type="EMBL" id="CP036274">
    <property type="protein sequence ID" value="QDU28239.1"/>
    <property type="molecule type" value="Genomic_DNA"/>
</dbReference>
<dbReference type="KEGG" id="aagg:ETAA8_33390"/>
<evidence type="ECO:0008006" key="3">
    <source>
        <dbReference type="Google" id="ProtNLM"/>
    </source>
</evidence>
<evidence type="ECO:0000313" key="1">
    <source>
        <dbReference type="EMBL" id="QDU28239.1"/>
    </source>
</evidence>
<name>A0A517YDG9_9BACT</name>
<dbReference type="OrthoDB" id="289097at2"/>